<feature type="transmembrane region" description="Helical" evidence="1">
    <location>
        <begin position="39"/>
        <end position="59"/>
    </location>
</feature>
<gene>
    <name evidence="2" type="ORF">OOZ53_18085</name>
</gene>
<reference evidence="2" key="1">
    <citation type="submission" date="2022-11" db="EMBL/GenBank/DDBJ databases">
        <title>Hoeflea poritis sp. nov., isolated from scleractinian coral Porites lutea.</title>
        <authorList>
            <person name="Zhang G."/>
            <person name="Wei Q."/>
            <person name="Cai L."/>
        </authorList>
    </citation>
    <scope>NUCLEOTIDE SEQUENCE</scope>
    <source>
        <strain evidence="2">E7-10</strain>
    </source>
</reference>
<dbReference type="Proteomes" id="UP001148313">
    <property type="component" value="Unassembled WGS sequence"/>
</dbReference>
<sequence length="243" mass="26921">MNKVNNVLAIAYFTTSLIAGIFLGASFPTSFGEVGGWLYNWQPLLAGSLAIFVAFITILQMRKSDELTEDRHRELINLNLRSDALKVERACYPSMKDAESLLVRLEVVTLEISRFIDAGLSPNGSSKKINAELMSVANDIEEFVGRRQLKDVQNMLDGAGYRALDEVKSDAKTLKTCDLNRYSEQVAGLPVPNVQMWMNENESAMSESLGGLKAGLTFLIVSLQFLEEAYAGVHTHPKIMSHD</sequence>
<feature type="transmembrane region" description="Helical" evidence="1">
    <location>
        <begin position="7"/>
        <end position="27"/>
    </location>
</feature>
<name>A0ABT4VSW0_9HYPH</name>
<evidence type="ECO:0000313" key="3">
    <source>
        <dbReference type="Proteomes" id="UP001148313"/>
    </source>
</evidence>
<proteinExistence type="predicted"/>
<accession>A0ABT4VSW0</accession>
<keyword evidence="1" id="KW-0812">Transmembrane</keyword>
<organism evidence="2 3">
    <name type="scientific">Hoeflea poritis</name>
    <dbReference type="NCBI Taxonomy" id="2993659"/>
    <lineage>
        <taxon>Bacteria</taxon>
        <taxon>Pseudomonadati</taxon>
        <taxon>Pseudomonadota</taxon>
        <taxon>Alphaproteobacteria</taxon>
        <taxon>Hyphomicrobiales</taxon>
        <taxon>Rhizobiaceae</taxon>
        <taxon>Hoeflea</taxon>
    </lineage>
</organism>
<dbReference type="EMBL" id="JAPJZH010000012">
    <property type="protein sequence ID" value="MDA4847275.1"/>
    <property type="molecule type" value="Genomic_DNA"/>
</dbReference>
<keyword evidence="1" id="KW-0472">Membrane</keyword>
<evidence type="ECO:0000256" key="1">
    <source>
        <dbReference type="SAM" id="Phobius"/>
    </source>
</evidence>
<keyword evidence="1" id="KW-1133">Transmembrane helix</keyword>
<protein>
    <submittedName>
        <fullName evidence="2">Uncharacterized protein</fullName>
    </submittedName>
</protein>
<keyword evidence="3" id="KW-1185">Reference proteome</keyword>
<dbReference type="RefSeq" id="WP_271091094.1">
    <property type="nucleotide sequence ID" value="NZ_JAPJZH010000012.1"/>
</dbReference>
<evidence type="ECO:0000313" key="2">
    <source>
        <dbReference type="EMBL" id="MDA4847275.1"/>
    </source>
</evidence>
<comment type="caution">
    <text evidence="2">The sequence shown here is derived from an EMBL/GenBank/DDBJ whole genome shotgun (WGS) entry which is preliminary data.</text>
</comment>